<protein>
    <submittedName>
        <fullName evidence="2">Uncharacterized protein</fullName>
    </submittedName>
</protein>
<dbReference type="HOGENOM" id="CLU_819712_0_0_1"/>
<keyword evidence="3" id="KW-1185">Reference proteome</keyword>
<dbReference type="AlphaFoldDB" id="A7SIW8"/>
<evidence type="ECO:0000313" key="3">
    <source>
        <dbReference type="Proteomes" id="UP000001593"/>
    </source>
</evidence>
<dbReference type="Proteomes" id="UP000001593">
    <property type="component" value="Unassembled WGS sequence"/>
</dbReference>
<reference evidence="2 3" key="1">
    <citation type="journal article" date="2007" name="Science">
        <title>Sea anemone genome reveals ancestral eumetazoan gene repertoire and genomic organization.</title>
        <authorList>
            <person name="Putnam N.H."/>
            <person name="Srivastava M."/>
            <person name="Hellsten U."/>
            <person name="Dirks B."/>
            <person name="Chapman J."/>
            <person name="Salamov A."/>
            <person name="Terry A."/>
            <person name="Shapiro H."/>
            <person name="Lindquist E."/>
            <person name="Kapitonov V.V."/>
            <person name="Jurka J."/>
            <person name="Genikhovich G."/>
            <person name="Grigoriev I.V."/>
            <person name="Lucas S.M."/>
            <person name="Steele R.E."/>
            <person name="Finnerty J.R."/>
            <person name="Technau U."/>
            <person name="Martindale M.Q."/>
            <person name="Rokhsar D.S."/>
        </authorList>
    </citation>
    <scope>NUCLEOTIDE SEQUENCE [LARGE SCALE GENOMIC DNA]</scope>
    <source>
        <strain evidence="3">CH2 X CH6</strain>
    </source>
</reference>
<evidence type="ECO:0000256" key="1">
    <source>
        <dbReference type="SAM" id="Coils"/>
    </source>
</evidence>
<organism evidence="2 3">
    <name type="scientific">Nematostella vectensis</name>
    <name type="common">Starlet sea anemone</name>
    <dbReference type="NCBI Taxonomy" id="45351"/>
    <lineage>
        <taxon>Eukaryota</taxon>
        <taxon>Metazoa</taxon>
        <taxon>Cnidaria</taxon>
        <taxon>Anthozoa</taxon>
        <taxon>Hexacorallia</taxon>
        <taxon>Actiniaria</taxon>
        <taxon>Edwardsiidae</taxon>
        <taxon>Nematostella</taxon>
    </lineage>
</organism>
<feature type="coiled-coil region" evidence="1">
    <location>
        <begin position="129"/>
        <end position="240"/>
    </location>
</feature>
<dbReference type="InParanoid" id="A7SIW8"/>
<dbReference type="PANTHER" id="PTHR48251">
    <property type="entry name" value="COILED-COIL DOMAIN-CONTAINING PROTEIN 160"/>
    <property type="match status" value="1"/>
</dbReference>
<dbReference type="OMA" id="ANERFHI"/>
<dbReference type="KEGG" id="nve:5507811"/>
<keyword evidence="1" id="KW-0175">Coiled coil</keyword>
<name>A7SIW8_NEMVE</name>
<dbReference type="eggNOG" id="ENOG502S9S3">
    <property type="taxonomic scope" value="Eukaryota"/>
</dbReference>
<dbReference type="EMBL" id="DS469672">
    <property type="protein sequence ID" value="EDO36376.1"/>
    <property type="molecule type" value="Genomic_DNA"/>
</dbReference>
<evidence type="ECO:0000313" key="2">
    <source>
        <dbReference type="EMBL" id="EDO36376.1"/>
    </source>
</evidence>
<accession>A7SIW8</accession>
<gene>
    <name evidence="2" type="ORF">NEMVEDRAFT_v1g245558</name>
</gene>
<dbReference type="OrthoDB" id="5985715at2759"/>
<dbReference type="PhylomeDB" id="A7SIW8"/>
<dbReference type="PANTHER" id="PTHR48251:SF1">
    <property type="entry name" value="COILED-COIL DOMAIN-CONTAINING PROTEIN 160"/>
    <property type="match status" value="1"/>
</dbReference>
<proteinExistence type="predicted"/>
<sequence length="315" mass="37140">MAAHWVAELFPPKFSYETVADIQEKHVDFEPPKLSNIDVSEYYARVFRELEICEESVDGKIGLGIESGNLSRGLIEEKCSENETQIEQRHESHVEEKSEECIWSDKELRTLRKFVQKVKLQNLYLVAMVESLQEQLRKTKDNKRAATDSLEVLQSKWCELKKRYKRVKISCKAMKGDLKEYHTKLKIAYGDIKELKQQMSEWTEERKQIKSELNREKLTCEDLKGQLARAREEHESALQHHEFMLTEQYQLEKNSWIREIGLLKEQLWKEKDEHSLSKRALEHLRTHFANQHASNTDAFDSKCPNVISIVDIDYL</sequence>